<protein>
    <submittedName>
        <fullName evidence="9">Carbohydrate ABC transporter permease</fullName>
    </submittedName>
</protein>
<name>A0AAU7UD13_9DEIO</name>
<feature type="transmembrane region" description="Helical" evidence="7">
    <location>
        <begin position="9"/>
        <end position="31"/>
    </location>
</feature>
<dbReference type="InterPro" id="IPR000515">
    <property type="entry name" value="MetI-like"/>
</dbReference>
<evidence type="ECO:0000256" key="7">
    <source>
        <dbReference type="RuleBase" id="RU363032"/>
    </source>
</evidence>
<dbReference type="InterPro" id="IPR035906">
    <property type="entry name" value="MetI-like_sf"/>
</dbReference>
<evidence type="ECO:0000256" key="3">
    <source>
        <dbReference type="ARBA" id="ARBA00022475"/>
    </source>
</evidence>
<evidence type="ECO:0000256" key="2">
    <source>
        <dbReference type="ARBA" id="ARBA00022448"/>
    </source>
</evidence>
<dbReference type="PROSITE" id="PS50928">
    <property type="entry name" value="ABC_TM1"/>
    <property type="match status" value="1"/>
</dbReference>
<dbReference type="Gene3D" id="1.10.3720.10">
    <property type="entry name" value="MetI-like"/>
    <property type="match status" value="1"/>
</dbReference>
<reference evidence="9" key="1">
    <citation type="submission" date="2024-06" db="EMBL/GenBank/DDBJ databases">
        <title>Draft Genome Sequence of Deinococcus sonorensis Type Strain KR-87, a Biofilm Producing Representative of the Genus Deinococcus.</title>
        <authorList>
            <person name="Boren L.S."/>
            <person name="Grosso R.A."/>
            <person name="Hugenberg-Cox A.N."/>
            <person name="Hill J.T.E."/>
            <person name="Albert C.M."/>
            <person name="Tuohy J.M."/>
        </authorList>
    </citation>
    <scope>NUCLEOTIDE SEQUENCE</scope>
    <source>
        <strain evidence="9">KR-87</strain>
    </source>
</reference>
<feature type="transmembrane region" description="Helical" evidence="7">
    <location>
        <begin position="109"/>
        <end position="131"/>
    </location>
</feature>
<comment type="subcellular location">
    <subcellularLocation>
        <location evidence="1 7">Cell membrane</location>
        <topology evidence="1 7">Multi-pass membrane protein</topology>
    </subcellularLocation>
</comment>
<dbReference type="PANTHER" id="PTHR32243">
    <property type="entry name" value="MALTOSE TRANSPORT SYSTEM PERMEASE-RELATED"/>
    <property type="match status" value="1"/>
</dbReference>
<dbReference type="SUPFAM" id="SSF161098">
    <property type="entry name" value="MetI-like"/>
    <property type="match status" value="1"/>
</dbReference>
<evidence type="ECO:0000256" key="6">
    <source>
        <dbReference type="ARBA" id="ARBA00023136"/>
    </source>
</evidence>
<dbReference type="RefSeq" id="WP_350244336.1">
    <property type="nucleotide sequence ID" value="NZ_CP158299.1"/>
</dbReference>
<evidence type="ECO:0000256" key="4">
    <source>
        <dbReference type="ARBA" id="ARBA00022692"/>
    </source>
</evidence>
<dbReference type="PANTHER" id="PTHR32243:SF18">
    <property type="entry name" value="INNER MEMBRANE ABC TRANSPORTER PERMEASE PROTEIN YCJP"/>
    <property type="match status" value="1"/>
</dbReference>
<evidence type="ECO:0000313" key="9">
    <source>
        <dbReference type="EMBL" id="XBV86273.1"/>
    </source>
</evidence>
<feature type="domain" description="ABC transmembrane type-1" evidence="8">
    <location>
        <begin position="76"/>
        <end position="266"/>
    </location>
</feature>
<keyword evidence="6 7" id="KW-0472">Membrane</keyword>
<feature type="transmembrane region" description="Helical" evidence="7">
    <location>
        <begin position="80"/>
        <end position="102"/>
    </location>
</feature>
<feature type="transmembrane region" description="Helical" evidence="7">
    <location>
        <begin position="143"/>
        <end position="162"/>
    </location>
</feature>
<keyword evidence="2 7" id="KW-0813">Transport</keyword>
<feature type="transmembrane region" description="Helical" evidence="7">
    <location>
        <begin position="191"/>
        <end position="209"/>
    </location>
</feature>
<keyword evidence="3" id="KW-1003">Cell membrane</keyword>
<evidence type="ECO:0000256" key="5">
    <source>
        <dbReference type="ARBA" id="ARBA00022989"/>
    </source>
</evidence>
<keyword evidence="5 7" id="KW-1133">Transmembrane helix</keyword>
<keyword evidence="4 7" id="KW-0812">Transmembrane</keyword>
<dbReference type="Pfam" id="PF00528">
    <property type="entry name" value="BPD_transp_1"/>
    <property type="match status" value="1"/>
</dbReference>
<proteinExistence type="inferred from homology"/>
<evidence type="ECO:0000256" key="1">
    <source>
        <dbReference type="ARBA" id="ARBA00004651"/>
    </source>
</evidence>
<dbReference type="AlphaFoldDB" id="A0AAU7UD13"/>
<evidence type="ECO:0000259" key="8">
    <source>
        <dbReference type="PROSITE" id="PS50928"/>
    </source>
</evidence>
<dbReference type="CDD" id="cd06261">
    <property type="entry name" value="TM_PBP2"/>
    <property type="match status" value="1"/>
</dbReference>
<gene>
    <name evidence="9" type="ORF">ABOD76_08175</name>
</gene>
<accession>A0AAU7UD13</accession>
<organism evidence="9">
    <name type="scientific">Deinococcus sonorensis KR-87</name>
    <dbReference type="NCBI Taxonomy" id="694439"/>
    <lineage>
        <taxon>Bacteria</taxon>
        <taxon>Thermotogati</taxon>
        <taxon>Deinococcota</taxon>
        <taxon>Deinococci</taxon>
        <taxon>Deinococcales</taxon>
        <taxon>Deinococcaceae</taxon>
        <taxon>Deinococcus</taxon>
    </lineage>
</organism>
<dbReference type="GO" id="GO:0005886">
    <property type="term" value="C:plasma membrane"/>
    <property type="evidence" value="ECO:0007669"/>
    <property type="project" value="UniProtKB-SubCell"/>
</dbReference>
<dbReference type="InterPro" id="IPR050901">
    <property type="entry name" value="BP-dep_ABC_trans_perm"/>
</dbReference>
<dbReference type="KEGG" id="dsc:ABOD76_08175"/>
<sequence>MRRQPLQSALLYLAVLVFAASVLLPVAWMVVSSIMPAGELTVKPLHWWPQHPDWTRYGRLLTLGDNTPGQAFLYALRNSAAVAFTTTLLALLVGIPAAYALSRAPRGKGWILSSVVATYMLPPVALLLPLYQLLARLHLLNTVWGLILVYCCIIMPFSTWLLKSNFDGVPGEIEESGLVDGLSRFGVMTRVTVPLALPGVVTTAIFAILLSWDEFFFALLFTNGLAAKTLPVAISDFTAGRATDYGLIMTAGVLAALPPVLIAVALQRGLLAGLTSGGVKG</sequence>
<dbReference type="EMBL" id="CP158299">
    <property type="protein sequence ID" value="XBV86273.1"/>
    <property type="molecule type" value="Genomic_DNA"/>
</dbReference>
<feature type="transmembrane region" description="Helical" evidence="7">
    <location>
        <begin position="246"/>
        <end position="266"/>
    </location>
</feature>
<comment type="similarity">
    <text evidence="7">Belongs to the binding-protein-dependent transport system permease family.</text>
</comment>
<feature type="transmembrane region" description="Helical" evidence="7">
    <location>
        <begin position="215"/>
        <end position="234"/>
    </location>
</feature>
<dbReference type="GO" id="GO:0055085">
    <property type="term" value="P:transmembrane transport"/>
    <property type="evidence" value="ECO:0007669"/>
    <property type="project" value="InterPro"/>
</dbReference>